<dbReference type="OrthoDB" id="2937326at2759"/>
<comment type="caution">
    <text evidence="3">The sequence shown here is derived from an EMBL/GenBank/DDBJ whole genome shotgun (WGS) entry which is preliminary data.</text>
</comment>
<dbReference type="RefSeq" id="XP_022516917.1">
    <property type="nucleotide sequence ID" value="XM_022650914.1"/>
</dbReference>
<keyword evidence="1" id="KW-1133">Transmembrane helix</keyword>
<evidence type="ECO:0000313" key="3">
    <source>
        <dbReference type="EMBL" id="OAG44965.1"/>
    </source>
</evidence>
<evidence type="ECO:0000313" key="4">
    <source>
        <dbReference type="Proteomes" id="UP000077002"/>
    </source>
</evidence>
<name>A0A177FL63_9EURO</name>
<dbReference type="GeneID" id="34596109"/>
<dbReference type="PANTHER" id="PTHR37019">
    <property type="entry name" value="CHROMOSOME 1, WHOLE GENOME SHOTGUN SEQUENCE"/>
    <property type="match status" value="1"/>
</dbReference>
<feature type="transmembrane region" description="Helical" evidence="1">
    <location>
        <begin position="121"/>
        <end position="143"/>
    </location>
</feature>
<gene>
    <name evidence="3" type="ORF">AYO21_00927</name>
</gene>
<keyword evidence="1" id="KW-0812">Transmembrane</keyword>
<feature type="domain" description="DUF7704" evidence="2">
    <location>
        <begin position="2"/>
        <end position="142"/>
    </location>
</feature>
<keyword evidence="4" id="KW-1185">Reference proteome</keyword>
<accession>A0A177FL63</accession>
<reference evidence="3 4" key="1">
    <citation type="submission" date="2016-03" db="EMBL/GenBank/DDBJ databases">
        <title>Draft genome sequence of the Fonsecaea monophora CBS 269.37.</title>
        <authorList>
            <person name="Bombassaro A."/>
            <person name="Vinicius W.A."/>
            <person name="De Hoog S."/>
            <person name="Sun J."/>
            <person name="Souza E.M."/>
            <person name="Raittz R.T."/>
            <person name="Costa F."/>
            <person name="Leao A.C."/>
            <person name="Tadra-Sfeir M.Z."/>
            <person name="Baura V."/>
            <person name="Balsanelli E."/>
            <person name="Pedrosa F.O."/>
            <person name="Moreno L.F."/>
            <person name="Steffens M.B."/>
            <person name="Xi L."/>
            <person name="Bocca A.L."/>
            <person name="Felipe M.S."/>
            <person name="Teixeira M."/>
            <person name="Telles Filho F.Q."/>
            <person name="Azevedo C.M."/>
            <person name="Gomes R."/>
            <person name="Vicente V.A."/>
        </authorList>
    </citation>
    <scope>NUCLEOTIDE SEQUENCE [LARGE SCALE GENOMIC DNA]</scope>
    <source>
        <strain evidence="3 4">CBS 269.37</strain>
    </source>
</reference>
<protein>
    <recommendedName>
        <fullName evidence="2">DUF7704 domain-containing protein</fullName>
    </recommendedName>
</protein>
<proteinExistence type="predicted"/>
<dbReference type="Pfam" id="PF24803">
    <property type="entry name" value="DUF7704"/>
    <property type="match status" value="1"/>
</dbReference>
<dbReference type="EMBL" id="LVKK01000003">
    <property type="protein sequence ID" value="OAG44965.1"/>
    <property type="molecule type" value="Genomic_DNA"/>
</dbReference>
<organism evidence="3 4">
    <name type="scientific">Fonsecaea monophora</name>
    <dbReference type="NCBI Taxonomy" id="254056"/>
    <lineage>
        <taxon>Eukaryota</taxon>
        <taxon>Fungi</taxon>
        <taxon>Dikarya</taxon>
        <taxon>Ascomycota</taxon>
        <taxon>Pezizomycotina</taxon>
        <taxon>Eurotiomycetes</taxon>
        <taxon>Chaetothyriomycetidae</taxon>
        <taxon>Chaetothyriales</taxon>
        <taxon>Herpotrichiellaceae</taxon>
        <taxon>Fonsecaea</taxon>
    </lineage>
</organism>
<sequence>MSTIPPFYRIFFSTVDPLIALSGALTQLFAPSTILRLYNASSATIPPAPETTVLLDSSAGYLLSTLFLQVVMLRVRPADVPVWRCLQGAILVQDVAIIGAVARSLDVQNRLEWSRVTGQEWANLAILAGVGALRVAFLLGVGMRMDELNEDKKGKGKGKGKST</sequence>
<evidence type="ECO:0000256" key="1">
    <source>
        <dbReference type="SAM" id="Phobius"/>
    </source>
</evidence>
<feature type="transmembrane region" description="Helical" evidence="1">
    <location>
        <begin position="18"/>
        <end position="38"/>
    </location>
</feature>
<keyword evidence="1" id="KW-0472">Membrane</keyword>
<evidence type="ECO:0000259" key="2">
    <source>
        <dbReference type="Pfam" id="PF24803"/>
    </source>
</evidence>
<dbReference type="PANTHER" id="PTHR37019:SF1">
    <property type="entry name" value="EXPERA DOMAIN-CONTAINING PROTEIN"/>
    <property type="match status" value="1"/>
</dbReference>
<dbReference type="AlphaFoldDB" id="A0A177FL63"/>
<dbReference type="InterPro" id="IPR056121">
    <property type="entry name" value="DUF7704"/>
</dbReference>
<dbReference type="Proteomes" id="UP000077002">
    <property type="component" value="Unassembled WGS sequence"/>
</dbReference>